<evidence type="ECO:0000256" key="4">
    <source>
        <dbReference type="SAM" id="Coils"/>
    </source>
</evidence>
<evidence type="ECO:0000256" key="1">
    <source>
        <dbReference type="ARBA" id="ARBA00022723"/>
    </source>
</evidence>
<keyword evidence="4" id="KW-0175">Coiled coil</keyword>
<dbReference type="SMART" id="SM00184">
    <property type="entry name" value="RING"/>
    <property type="match status" value="1"/>
</dbReference>
<dbReference type="PROSITE" id="PS50089">
    <property type="entry name" value="ZF_RING_2"/>
    <property type="match status" value="1"/>
</dbReference>
<reference evidence="6" key="1">
    <citation type="journal article" date="2020" name="Nature">
        <title>Giant virus diversity and host interactions through global metagenomics.</title>
        <authorList>
            <person name="Schulz F."/>
            <person name="Roux S."/>
            <person name="Paez-Espino D."/>
            <person name="Jungbluth S."/>
            <person name="Walsh D.A."/>
            <person name="Denef V.J."/>
            <person name="McMahon K.D."/>
            <person name="Konstantinidis K.T."/>
            <person name="Eloe-Fadrosh E.A."/>
            <person name="Kyrpides N.C."/>
            <person name="Woyke T."/>
        </authorList>
    </citation>
    <scope>NUCLEOTIDE SEQUENCE</scope>
    <source>
        <strain evidence="6">GVMAG-M-3300027804-48</strain>
    </source>
</reference>
<evidence type="ECO:0000256" key="2">
    <source>
        <dbReference type="ARBA" id="ARBA00022771"/>
    </source>
</evidence>
<evidence type="ECO:0000259" key="5">
    <source>
        <dbReference type="PROSITE" id="PS50089"/>
    </source>
</evidence>
<dbReference type="PROSITE" id="PS00518">
    <property type="entry name" value="ZF_RING_1"/>
    <property type="match status" value="1"/>
</dbReference>
<dbReference type="InterPro" id="IPR013083">
    <property type="entry name" value="Znf_RING/FYVE/PHD"/>
</dbReference>
<dbReference type="AlphaFoldDB" id="A0A6C0LG84"/>
<organism evidence="6">
    <name type="scientific">viral metagenome</name>
    <dbReference type="NCBI Taxonomy" id="1070528"/>
    <lineage>
        <taxon>unclassified sequences</taxon>
        <taxon>metagenomes</taxon>
        <taxon>organismal metagenomes</taxon>
    </lineage>
</organism>
<sequence>MTENNLKFFINDIKYIVNFQLKSMVNYYNNENKNKKIISGISNYYIKFIFKLNDQLDEEKIINNNLREQLENERIINNDLREQLENLQNEEITIKCPICYDKDLSICCIPCGHTYCYKCIINAKNCHICRTEIKRTNKIYL</sequence>
<feature type="domain" description="RING-type" evidence="5">
    <location>
        <begin position="96"/>
        <end position="130"/>
    </location>
</feature>
<protein>
    <recommendedName>
        <fullName evidence="5">RING-type domain-containing protein</fullName>
    </recommendedName>
</protein>
<accession>A0A6C0LG84</accession>
<keyword evidence="1" id="KW-0479">Metal-binding</keyword>
<proteinExistence type="predicted"/>
<dbReference type="Gene3D" id="3.30.40.10">
    <property type="entry name" value="Zinc/RING finger domain, C3HC4 (zinc finger)"/>
    <property type="match status" value="1"/>
</dbReference>
<evidence type="ECO:0000313" key="6">
    <source>
        <dbReference type="EMBL" id="QHU29430.1"/>
    </source>
</evidence>
<keyword evidence="2" id="KW-0863">Zinc-finger</keyword>
<dbReference type="SUPFAM" id="SSF57850">
    <property type="entry name" value="RING/U-box"/>
    <property type="match status" value="1"/>
</dbReference>
<dbReference type="InterPro" id="IPR001841">
    <property type="entry name" value="Znf_RING"/>
</dbReference>
<name>A0A6C0LG84_9ZZZZ</name>
<keyword evidence="3" id="KW-0862">Zinc</keyword>
<feature type="coiled-coil region" evidence="4">
    <location>
        <begin position="49"/>
        <end position="90"/>
    </location>
</feature>
<evidence type="ECO:0000256" key="3">
    <source>
        <dbReference type="ARBA" id="ARBA00022833"/>
    </source>
</evidence>
<dbReference type="InterPro" id="IPR017907">
    <property type="entry name" value="Znf_RING_CS"/>
</dbReference>
<dbReference type="GO" id="GO:0008270">
    <property type="term" value="F:zinc ion binding"/>
    <property type="evidence" value="ECO:0007669"/>
    <property type="project" value="UniProtKB-KW"/>
</dbReference>
<dbReference type="EMBL" id="MN740489">
    <property type="protein sequence ID" value="QHU29430.1"/>
    <property type="molecule type" value="Genomic_DNA"/>
</dbReference>
<dbReference type="Pfam" id="PF13920">
    <property type="entry name" value="zf-C3HC4_3"/>
    <property type="match status" value="1"/>
</dbReference>